<protein>
    <recommendedName>
        <fullName evidence="4">K(+)-transporting ATPase subunit F</fullName>
    </recommendedName>
</protein>
<evidence type="ECO:0000256" key="1">
    <source>
        <dbReference type="SAM" id="Phobius"/>
    </source>
</evidence>
<comment type="caution">
    <text evidence="2">The sequence shown here is derived from an EMBL/GenBank/DDBJ whole genome shotgun (WGS) entry which is preliminary data.</text>
</comment>
<keyword evidence="1" id="KW-0812">Transmembrane</keyword>
<organism evidence="2 3">
    <name type="scientific">Actimicrobium antarcticum</name>
    <dbReference type="NCBI Taxonomy" id="1051899"/>
    <lineage>
        <taxon>Bacteria</taxon>
        <taxon>Pseudomonadati</taxon>
        <taxon>Pseudomonadota</taxon>
        <taxon>Betaproteobacteria</taxon>
        <taxon>Burkholderiales</taxon>
        <taxon>Oxalobacteraceae</taxon>
        <taxon>Actimicrobium</taxon>
    </lineage>
</organism>
<dbReference type="Pfam" id="PF09604">
    <property type="entry name" value="Potass_KdpF"/>
    <property type="match status" value="1"/>
</dbReference>
<sequence>MGCDCPDGARLRAAGTTCRRPAMMPLAVIYGLGAVCAALLLAYLVYALIRAEEF</sequence>
<dbReference type="InterPro" id="IPR011726">
    <property type="entry name" value="KdpF"/>
</dbReference>
<feature type="transmembrane region" description="Helical" evidence="1">
    <location>
        <begin position="27"/>
        <end position="49"/>
    </location>
</feature>
<gene>
    <name evidence="2" type="ORF">GCM10022212_18030</name>
</gene>
<evidence type="ECO:0000313" key="3">
    <source>
        <dbReference type="Proteomes" id="UP001501353"/>
    </source>
</evidence>
<dbReference type="Proteomes" id="UP001501353">
    <property type="component" value="Unassembled WGS sequence"/>
</dbReference>
<dbReference type="EMBL" id="BAAAZE010000008">
    <property type="protein sequence ID" value="GAA4021493.1"/>
    <property type="molecule type" value="Genomic_DNA"/>
</dbReference>
<dbReference type="NCBIfam" id="TIGR02115">
    <property type="entry name" value="potass_kdpF"/>
    <property type="match status" value="1"/>
</dbReference>
<evidence type="ECO:0008006" key="4">
    <source>
        <dbReference type="Google" id="ProtNLM"/>
    </source>
</evidence>
<keyword evidence="3" id="KW-1185">Reference proteome</keyword>
<keyword evidence="1" id="KW-1133">Transmembrane helix</keyword>
<accession>A0ABP7T5V2</accession>
<proteinExistence type="predicted"/>
<reference evidence="3" key="1">
    <citation type="journal article" date="2019" name="Int. J. Syst. Evol. Microbiol.">
        <title>The Global Catalogue of Microorganisms (GCM) 10K type strain sequencing project: providing services to taxonomists for standard genome sequencing and annotation.</title>
        <authorList>
            <consortium name="The Broad Institute Genomics Platform"/>
            <consortium name="The Broad Institute Genome Sequencing Center for Infectious Disease"/>
            <person name="Wu L."/>
            <person name="Ma J."/>
        </authorList>
    </citation>
    <scope>NUCLEOTIDE SEQUENCE [LARGE SCALE GENOMIC DNA]</scope>
    <source>
        <strain evidence="3">JCM 16673</strain>
    </source>
</reference>
<keyword evidence="1" id="KW-0472">Membrane</keyword>
<evidence type="ECO:0000313" key="2">
    <source>
        <dbReference type="EMBL" id="GAA4021493.1"/>
    </source>
</evidence>
<name>A0ABP7T5V2_9BURK</name>